<dbReference type="Gene3D" id="1.20.120.1630">
    <property type="match status" value="1"/>
</dbReference>
<evidence type="ECO:0000256" key="12">
    <source>
        <dbReference type="ARBA" id="ARBA00023209"/>
    </source>
</evidence>
<dbReference type="InterPro" id="IPR007318">
    <property type="entry name" value="Phopholipid_MeTrfase"/>
</dbReference>
<dbReference type="PANTHER" id="PTHR15458">
    <property type="entry name" value="PHOSPHATIDYLETHANOLAMINE N-METHYLTRANSFERASE"/>
    <property type="match status" value="1"/>
</dbReference>
<dbReference type="PIRSF" id="PIRSF005444">
    <property type="entry name" value="PEMT"/>
    <property type="match status" value="1"/>
</dbReference>
<comment type="catalytic activity">
    <reaction evidence="14">
        <text>a 1,2-diacyl-sn-glycero-3-phospho-N,N-dimethylethanolamine + S-adenosyl-L-methionine = a 1,2-diacyl-sn-glycero-3-phosphocholine + S-adenosyl-L-homocysteine + H(+)</text>
        <dbReference type="Rhea" id="RHEA:32739"/>
        <dbReference type="ChEBI" id="CHEBI:15378"/>
        <dbReference type="ChEBI" id="CHEBI:57643"/>
        <dbReference type="ChEBI" id="CHEBI:57856"/>
        <dbReference type="ChEBI" id="CHEBI:59789"/>
        <dbReference type="ChEBI" id="CHEBI:64572"/>
    </reaction>
</comment>
<evidence type="ECO:0000256" key="10">
    <source>
        <dbReference type="ARBA" id="ARBA00023098"/>
    </source>
</evidence>
<dbReference type="GO" id="GO:0000773">
    <property type="term" value="F:phosphatidyl-N-methylethanolamine N-methyltransferase activity"/>
    <property type="evidence" value="ECO:0007669"/>
    <property type="project" value="UniProtKB-UniRule"/>
</dbReference>
<dbReference type="InterPro" id="IPR024960">
    <property type="entry name" value="PEMT/MFAP"/>
</dbReference>
<comment type="similarity">
    <text evidence="14">Belongs to the class VI-like SAM-binding methyltransferase superfamily. PEMT/PEM2 methyltransferase family.</text>
</comment>
<keyword evidence="3 14" id="KW-0444">Lipid biosynthesis</keyword>
<evidence type="ECO:0000313" key="17">
    <source>
        <dbReference type="Proteomes" id="UP000070544"/>
    </source>
</evidence>
<comment type="pathway">
    <text evidence="1 14">Phospholipid metabolism; phosphatidylcholine biosynthesis.</text>
</comment>
<evidence type="ECO:0000256" key="6">
    <source>
        <dbReference type="ARBA" id="ARBA00022691"/>
    </source>
</evidence>
<keyword evidence="5 14" id="KW-0808">Transferase</keyword>
<evidence type="ECO:0000256" key="15">
    <source>
        <dbReference type="SAM" id="Phobius"/>
    </source>
</evidence>
<dbReference type="Pfam" id="PF04191">
    <property type="entry name" value="PEMT"/>
    <property type="match status" value="1"/>
</dbReference>
<comment type="function">
    <text evidence="14">Catalyzes the second two steps of the methylation pathway of phosphatidylcholine biosynthesis, the SAM-dependent methylation of phosphatidylmonomethylethanolamine (PMME) to phosphatidyldimethylethanolamine (PDME) and of PDME to phosphatidylcholine (PC).</text>
</comment>
<feature type="transmembrane region" description="Helical" evidence="15">
    <location>
        <begin position="96"/>
        <end position="120"/>
    </location>
</feature>
<reference evidence="16 17" key="1">
    <citation type="journal article" date="2015" name="Genome Biol. Evol.">
        <title>Phylogenomic analyses indicate that early fungi evolved digesting cell walls of algal ancestors of land plants.</title>
        <authorList>
            <person name="Chang Y."/>
            <person name="Wang S."/>
            <person name="Sekimoto S."/>
            <person name="Aerts A.L."/>
            <person name="Choi C."/>
            <person name="Clum A."/>
            <person name="LaButti K.M."/>
            <person name="Lindquist E.A."/>
            <person name="Yee Ngan C."/>
            <person name="Ohm R.A."/>
            <person name="Salamov A.A."/>
            <person name="Grigoriev I.V."/>
            <person name="Spatafora J.W."/>
            <person name="Berbee M.L."/>
        </authorList>
    </citation>
    <scope>NUCLEOTIDE SEQUENCE [LARGE SCALE GENOMIC DNA]</scope>
    <source>
        <strain evidence="16 17">JEL478</strain>
    </source>
</reference>
<dbReference type="PROSITE" id="PS51599">
    <property type="entry name" value="SAM_PEMT_PEM2"/>
    <property type="match status" value="1"/>
</dbReference>
<feature type="topological domain" description="Cytoplasmic" evidence="14">
    <location>
        <begin position="69"/>
        <end position="95"/>
    </location>
</feature>
<dbReference type="AlphaFoldDB" id="A0A139AFN1"/>
<evidence type="ECO:0000256" key="7">
    <source>
        <dbReference type="ARBA" id="ARBA00022692"/>
    </source>
</evidence>
<dbReference type="Proteomes" id="UP000070544">
    <property type="component" value="Unassembled WGS sequence"/>
</dbReference>
<dbReference type="OrthoDB" id="8300106at2759"/>
<evidence type="ECO:0000256" key="2">
    <source>
        <dbReference type="ARBA" id="ARBA00005189"/>
    </source>
</evidence>
<dbReference type="STRING" id="1344416.A0A139AFN1"/>
<dbReference type="GO" id="GO:0005789">
    <property type="term" value="C:endoplasmic reticulum membrane"/>
    <property type="evidence" value="ECO:0007669"/>
    <property type="project" value="UniProtKB-SubCell"/>
</dbReference>
<feature type="binding site" evidence="14">
    <location>
        <begin position="100"/>
        <end position="102"/>
    </location>
    <ligand>
        <name>S-adenosyl-L-methionine</name>
        <dbReference type="ChEBI" id="CHEBI:59789"/>
    </ligand>
</feature>
<protein>
    <recommendedName>
        <fullName evidence="14">Phosphatidyl-N-methylethanolamine N-methyltransferase</fullName>
        <ecNumber evidence="14">2.1.1.71</ecNumber>
    </recommendedName>
    <alternativeName>
        <fullName evidence="14">Phospholipid methyltransferase</fullName>
        <shortName evidence="14">PLMT</shortName>
    </alternativeName>
</protein>
<keyword evidence="10 14" id="KW-0443">Lipid metabolism</keyword>
<keyword evidence="4 14" id="KW-0489">Methyltransferase</keyword>
<dbReference type="OMA" id="PTFWNIA"/>
<evidence type="ECO:0000256" key="14">
    <source>
        <dbReference type="HAMAP-Rule" id="MF_03216"/>
    </source>
</evidence>
<accession>A0A139AFN1</accession>
<keyword evidence="11 14" id="KW-0472">Membrane</keyword>
<keyword evidence="7 14" id="KW-0812">Transmembrane</keyword>
<evidence type="ECO:0000313" key="16">
    <source>
        <dbReference type="EMBL" id="KXS15621.1"/>
    </source>
</evidence>
<feature type="binding site" evidence="14">
    <location>
        <begin position="182"/>
        <end position="183"/>
    </location>
    <ligand>
        <name>S-adenosyl-L-methionine</name>
        <dbReference type="ChEBI" id="CHEBI:59789"/>
    </ligand>
</feature>
<dbReference type="PANTHER" id="PTHR15458:SF5">
    <property type="entry name" value="PHOSPHATIDYLETHANOLAMINE N-METHYLTRANSFERASE"/>
    <property type="match status" value="1"/>
</dbReference>
<evidence type="ECO:0000256" key="13">
    <source>
        <dbReference type="ARBA" id="ARBA00023264"/>
    </source>
</evidence>
<feature type="transmembrane region" description="Helical" evidence="15">
    <location>
        <begin position="55"/>
        <end position="76"/>
    </location>
</feature>
<dbReference type="GO" id="GO:0032259">
    <property type="term" value="P:methylation"/>
    <property type="evidence" value="ECO:0007669"/>
    <property type="project" value="UniProtKB-KW"/>
</dbReference>
<evidence type="ECO:0000256" key="3">
    <source>
        <dbReference type="ARBA" id="ARBA00022516"/>
    </source>
</evidence>
<proteinExistence type="inferred from homology"/>
<feature type="transmembrane region" description="Helical" evidence="15">
    <location>
        <begin position="16"/>
        <end position="34"/>
    </location>
</feature>
<evidence type="ECO:0000256" key="9">
    <source>
        <dbReference type="ARBA" id="ARBA00022989"/>
    </source>
</evidence>
<name>A0A139AFN1_GONPJ</name>
<gene>
    <name evidence="16" type="ORF">M427DRAFT_111883</name>
</gene>
<dbReference type="HAMAP" id="MF_03216">
    <property type="entry name" value="PLMT"/>
    <property type="match status" value="1"/>
</dbReference>
<keyword evidence="14" id="KW-0496">Mitochondrion</keyword>
<dbReference type="UniPathway" id="UPA00753"/>
<dbReference type="EMBL" id="KQ965761">
    <property type="protein sequence ID" value="KXS15621.1"/>
    <property type="molecule type" value="Genomic_DNA"/>
</dbReference>
<dbReference type="GO" id="GO:0006656">
    <property type="term" value="P:phosphatidylcholine biosynthetic process"/>
    <property type="evidence" value="ECO:0007669"/>
    <property type="project" value="UniProtKB-UniRule"/>
</dbReference>
<keyword evidence="6 14" id="KW-0949">S-adenosyl-L-methionine</keyword>
<feature type="intramembrane region" description="Helical" evidence="14">
    <location>
        <begin position="15"/>
        <end position="35"/>
    </location>
</feature>
<comment type="catalytic activity">
    <reaction evidence="14">
        <text>a 1,2-diacyl-sn-glycero-3-phospho-N-methylethanolamine + S-adenosyl-L-methionine = a 1,2-diacyl-sn-glycero-3-phospho-N,N-dimethylethanolamine + S-adenosyl-L-homocysteine + H(+)</text>
        <dbReference type="Rhea" id="RHEA:32735"/>
        <dbReference type="ChEBI" id="CHEBI:15378"/>
        <dbReference type="ChEBI" id="CHEBI:57856"/>
        <dbReference type="ChEBI" id="CHEBI:59789"/>
        <dbReference type="ChEBI" id="CHEBI:64572"/>
        <dbReference type="ChEBI" id="CHEBI:64573"/>
        <dbReference type="EC" id="2.1.1.71"/>
    </reaction>
</comment>
<comment type="subcellular location">
    <subcellularLocation>
        <location evidence="14">Endoplasmic reticulum membrane</location>
        <topology evidence="14">Multi-pass membrane protein</topology>
    </subcellularLocation>
    <subcellularLocation>
        <location evidence="14">Mitochondrion membrane</location>
        <topology evidence="14">Multi-pass membrane protein</topology>
    </subcellularLocation>
</comment>
<dbReference type="EC" id="2.1.1.71" evidence="14"/>
<feature type="topological domain" description="Lumenal" evidence="14">
    <location>
        <begin position="117"/>
        <end position="159"/>
    </location>
</feature>
<dbReference type="GO" id="GO:0031966">
    <property type="term" value="C:mitochondrial membrane"/>
    <property type="evidence" value="ECO:0007669"/>
    <property type="project" value="UniProtKB-SubCell"/>
</dbReference>
<keyword evidence="12 14" id="KW-0594">Phospholipid biosynthesis</keyword>
<evidence type="ECO:0000256" key="8">
    <source>
        <dbReference type="ARBA" id="ARBA00022824"/>
    </source>
</evidence>
<keyword evidence="8 14" id="KW-0256">Endoplasmic reticulum</keyword>
<evidence type="ECO:0000256" key="4">
    <source>
        <dbReference type="ARBA" id="ARBA00022603"/>
    </source>
</evidence>
<organism evidence="16 17">
    <name type="scientific">Gonapodya prolifera (strain JEL478)</name>
    <name type="common">Monoblepharis prolifera</name>
    <dbReference type="NCBI Taxonomy" id="1344416"/>
    <lineage>
        <taxon>Eukaryota</taxon>
        <taxon>Fungi</taxon>
        <taxon>Fungi incertae sedis</taxon>
        <taxon>Chytridiomycota</taxon>
        <taxon>Chytridiomycota incertae sedis</taxon>
        <taxon>Monoblepharidomycetes</taxon>
        <taxon>Monoblepharidales</taxon>
        <taxon>Gonapodyaceae</taxon>
        <taxon>Gonapodya</taxon>
    </lineage>
</organism>
<sequence length="197" mass="21969">MALPPLASLVDFTQPTLWLAIGHVVFNPLAWNIIAQNEYRKKTITRLVGTPHRGVALLGTAIFVAGLSRDLVFAWAMEHQPKLDTLDTPLVKYSGYTSIALGLLFVLSSTYRLGLVNTYLGDYFGLLMDRRVTEFPFNVLEHPMYYGSTLNFFGTALLRTSPAGLLITLSVAIVYQIAQGYEGDFTGKIYAEREKKE</sequence>
<feature type="topological domain" description="Cytoplasmic" evidence="14">
    <location>
        <begin position="181"/>
        <end position="197"/>
    </location>
</feature>
<evidence type="ECO:0000256" key="5">
    <source>
        <dbReference type="ARBA" id="ARBA00022679"/>
    </source>
</evidence>
<feature type="topological domain" description="Lumenal" evidence="14">
    <location>
        <begin position="36"/>
        <end position="47"/>
    </location>
</feature>
<keyword evidence="17" id="KW-1185">Reference proteome</keyword>
<comment type="pathway">
    <text evidence="2">Lipid metabolism.</text>
</comment>
<keyword evidence="9 14" id="KW-1133">Transmembrane helix</keyword>
<feature type="topological domain" description="Lumenal" evidence="14">
    <location>
        <begin position="1"/>
        <end position="14"/>
    </location>
</feature>
<evidence type="ECO:0000256" key="1">
    <source>
        <dbReference type="ARBA" id="ARBA00004969"/>
    </source>
</evidence>
<keyword evidence="13 14" id="KW-1208">Phospholipid metabolism</keyword>
<evidence type="ECO:0000256" key="11">
    <source>
        <dbReference type="ARBA" id="ARBA00023136"/>
    </source>
</evidence>